<dbReference type="Proteomes" id="UP000245119">
    <property type="component" value="Linkage Group LG1"/>
</dbReference>
<organism evidence="3 4">
    <name type="scientific">Pomacea canaliculata</name>
    <name type="common">Golden apple snail</name>
    <dbReference type="NCBI Taxonomy" id="400727"/>
    <lineage>
        <taxon>Eukaryota</taxon>
        <taxon>Metazoa</taxon>
        <taxon>Spiralia</taxon>
        <taxon>Lophotrochozoa</taxon>
        <taxon>Mollusca</taxon>
        <taxon>Gastropoda</taxon>
        <taxon>Caenogastropoda</taxon>
        <taxon>Architaenioglossa</taxon>
        <taxon>Ampullarioidea</taxon>
        <taxon>Ampullariidae</taxon>
        <taxon>Pomacea</taxon>
    </lineage>
</organism>
<keyword evidence="1" id="KW-0175">Coiled coil</keyword>
<evidence type="ECO:0000256" key="2">
    <source>
        <dbReference type="SAM" id="MobiDB-lite"/>
    </source>
</evidence>
<feature type="compositionally biased region" description="Basic and acidic residues" evidence="2">
    <location>
        <begin position="79"/>
        <end position="100"/>
    </location>
</feature>
<dbReference type="OrthoDB" id="6156915at2759"/>
<keyword evidence="4" id="KW-1185">Reference proteome</keyword>
<feature type="region of interest" description="Disordered" evidence="2">
    <location>
        <begin position="500"/>
        <end position="558"/>
    </location>
</feature>
<feature type="region of interest" description="Disordered" evidence="2">
    <location>
        <begin position="571"/>
        <end position="642"/>
    </location>
</feature>
<evidence type="ECO:0000313" key="3">
    <source>
        <dbReference type="EMBL" id="PVD38179.1"/>
    </source>
</evidence>
<feature type="compositionally biased region" description="Basic and acidic residues" evidence="2">
    <location>
        <begin position="14"/>
        <end position="26"/>
    </location>
</feature>
<dbReference type="AlphaFoldDB" id="A0A2T7PXP4"/>
<evidence type="ECO:0000313" key="4">
    <source>
        <dbReference type="Proteomes" id="UP000245119"/>
    </source>
</evidence>
<proteinExistence type="predicted"/>
<gene>
    <name evidence="3" type="ORF">C0Q70_00790</name>
</gene>
<feature type="region of interest" description="Disordered" evidence="2">
    <location>
        <begin position="1"/>
        <end position="26"/>
    </location>
</feature>
<feature type="compositionally biased region" description="Polar residues" evidence="2">
    <location>
        <begin position="532"/>
        <end position="553"/>
    </location>
</feature>
<feature type="region of interest" description="Disordered" evidence="2">
    <location>
        <begin position="67"/>
        <end position="124"/>
    </location>
</feature>
<dbReference type="Gene3D" id="1.10.287.1490">
    <property type="match status" value="1"/>
</dbReference>
<sequence length="673" mass="76649">MFAATRTGGLGRVPRREAWERQRRRQDGAWVKTRNVNSLAQTKFIEVLCKEIEELKQKIENMEEAHVDTLPVGRQSSSSRDRKVVADSSDFLRDDSDRAVHNPATLRETELVQQTSPKKKPISLGYKSPIRSVMQDIWGNDLTGVEGLDPNRHERYKQLIASHTLSDEDTIELKQALASAIVENDILQAKLNNARHEIQGKLGKTNEVLDDCRKHLAKSQAENMELRTTLEQEREQSQAMEERIHKLELLVQQVQDDNEELEEELDHTLSMLDRSISENKPDISALKEQNAELHGRASVIETENSSLKKEMDDLKRSHSKSVHTIRELRECLDKLREERTDLLHKLKCMEQTHNESKVKTIISNYQEKGAIDEAEREYQSNSLNWSNGHLSPGHHRSSTRNDDIVSLSTQSKAGTPNISSITQVAPSPARNLSYSMEDLSPTVPSNYREIYPHRKSRYQSLTSDRCSSPDPHASPVNFITYPDLQPNPNKLDLDEDFKRRMQSPPPISRSGPAASVDEFPIKKPIPYRPYHNSPTRTSQSLRESQTMSRSPGRSVTADRLNVSFNDVLDIKKRRPSPSPVSFGENRKGILKNGKTFNTRGRDRSASPRFAYRSHSPPTRLSPELHKSRSTTNNKPLFPHAGAGDIARSLSKEDAKLDGFRKLHRSKSWFELQL</sequence>
<feature type="coiled-coil region" evidence="1">
    <location>
        <begin position="177"/>
        <end position="352"/>
    </location>
</feature>
<name>A0A2T7PXP4_POMCA</name>
<dbReference type="EMBL" id="PZQS01000001">
    <property type="protein sequence ID" value="PVD38179.1"/>
    <property type="molecule type" value="Genomic_DNA"/>
</dbReference>
<protein>
    <submittedName>
        <fullName evidence="3">Uncharacterized protein</fullName>
    </submittedName>
</protein>
<comment type="caution">
    <text evidence="3">The sequence shown here is derived from an EMBL/GenBank/DDBJ whole genome shotgun (WGS) entry which is preliminary data.</text>
</comment>
<reference evidence="3 4" key="1">
    <citation type="submission" date="2018-04" db="EMBL/GenBank/DDBJ databases">
        <title>The genome of golden apple snail Pomacea canaliculata provides insight into stress tolerance and invasive adaptation.</title>
        <authorList>
            <person name="Liu C."/>
            <person name="Liu B."/>
            <person name="Ren Y."/>
            <person name="Zhang Y."/>
            <person name="Wang H."/>
            <person name="Li S."/>
            <person name="Jiang F."/>
            <person name="Yin L."/>
            <person name="Zhang G."/>
            <person name="Qian W."/>
            <person name="Fan W."/>
        </authorList>
    </citation>
    <scope>NUCLEOTIDE SEQUENCE [LARGE SCALE GENOMIC DNA]</scope>
    <source>
        <strain evidence="3">SZHN2017</strain>
        <tissue evidence="3">Muscle</tissue>
    </source>
</reference>
<accession>A0A2T7PXP4</accession>
<dbReference type="STRING" id="400727.A0A2T7PXP4"/>
<evidence type="ECO:0000256" key="1">
    <source>
        <dbReference type="SAM" id="Coils"/>
    </source>
</evidence>